<proteinExistence type="predicted"/>
<evidence type="ECO:0000313" key="2">
    <source>
        <dbReference type="EMBL" id="MBK1667644.1"/>
    </source>
</evidence>
<reference evidence="2 3" key="1">
    <citation type="journal article" date="2020" name="Microorganisms">
        <title>Osmotic Adaptation and Compatible Solute Biosynthesis of Phototrophic Bacteria as Revealed from Genome Analyses.</title>
        <authorList>
            <person name="Imhoff J.F."/>
            <person name="Rahn T."/>
            <person name="Kunzel S."/>
            <person name="Keller A."/>
            <person name="Neulinger S.C."/>
        </authorList>
    </citation>
    <scope>NUCLEOTIDE SEQUENCE [LARGE SCALE GENOMIC DNA]</scope>
    <source>
        <strain evidence="2 3">DSM 9895</strain>
    </source>
</reference>
<gene>
    <name evidence="2" type="ORF">CKO28_06300</name>
</gene>
<dbReference type="EMBL" id="NRRL01000010">
    <property type="protein sequence ID" value="MBK1667644.1"/>
    <property type="molecule type" value="Genomic_DNA"/>
</dbReference>
<dbReference type="RefSeq" id="WP_200339805.1">
    <property type="nucleotide sequence ID" value="NZ_NRRL01000010.1"/>
</dbReference>
<evidence type="ECO:0008006" key="4">
    <source>
        <dbReference type="Google" id="ProtNLM"/>
    </source>
</evidence>
<evidence type="ECO:0000313" key="3">
    <source>
        <dbReference type="Proteomes" id="UP001296873"/>
    </source>
</evidence>
<protein>
    <recommendedName>
        <fullName evidence="4">DUF2849 domain-containing protein</fullName>
    </recommendedName>
</protein>
<organism evidence="2 3">
    <name type="scientific">Rhodovibrio sodomensis</name>
    <dbReference type="NCBI Taxonomy" id="1088"/>
    <lineage>
        <taxon>Bacteria</taxon>
        <taxon>Pseudomonadati</taxon>
        <taxon>Pseudomonadota</taxon>
        <taxon>Alphaproteobacteria</taxon>
        <taxon>Rhodospirillales</taxon>
        <taxon>Rhodovibrionaceae</taxon>
        <taxon>Rhodovibrio</taxon>
    </lineage>
</organism>
<feature type="region of interest" description="Disordered" evidence="1">
    <location>
        <begin position="71"/>
        <end position="136"/>
    </location>
</feature>
<name>A0ABS1DB14_9PROT</name>
<feature type="compositionally biased region" description="Basic and acidic residues" evidence="1">
    <location>
        <begin position="105"/>
        <end position="114"/>
    </location>
</feature>
<dbReference type="Pfam" id="PF11011">
    <property type="entry name" value="DUF2849"/>
    <property type="match status" value="1"/>
</dbReference>
<accession>A0ABS1DB14</accession>
<dbReference type="Proteomes" id="UP001296873">
    <property type="component" value="Unassembled WGS sequence"/>
</dbReference>
<sequence length="136" mass="14626">MASKAKGPKAVTANRLSDGVVVYLTPDDRWAETPDQADWAEHPQAQQALLERAQAFAGTTVVAPYLFAVQPQADGTPRPSHMKEVMRAKGPSVRPDLGKQAEWGKQAERGKQADWGKQAGSGRPAELADPGPGEER</sequence>
<comment type="caution">
    <text evidence="2">The sequence shown here is derived from an EMBL/GenBank/DDBJ whole genome shotgun (WGS) entry which is preliminary data.</text>
</comment>
<dbReference type="InterPro" id="IPR021270">
    <property type="entry name" value="DUF2849"/>
</dbReference>
<keyword evidence="3" id="KW-1185">Reference proteome</keyword>
<evidence type="ECO:0000256" key="1">
    <source>
        <dbReference type="SAM" id="MobiDB-lite"/>
    </source>
</evidence>